<keyword evidence="4" id="KW-0677">Repeat</keyword>
<comment type="similarity">
    <text evidence="11">Belongs to the plant 'ANKYRIN-BTB/POZ' family. 'NPR1-like' subfamily.</text>
</comment>
<dbReference type="GO" id="GO:0031347">
    <property type="term" value="P:regulation of defense response"/>
    <property type="evidence" value="ECO:0007669"/>
    <property type="project" value="UniProtKB-ARBA"/>
</dbReference>
<proteinExistence type="inferred from homology"/>
<evidence type="ECO:0000256" key="5">
    <source>
        <dbReference type="ARBA" id="ARBA00022771"/>
    </source>
</evidence>
<evidence type="ECO:0000256" key="3">
    <source>
        <dbReference type="ARBA" id="ARBA00022723"/>
    </source>
</evidence>
<dbReference type="Proteomes" id="UP000436088">
    <property type="component" value="Unassembled WGS sequence"/>
</dbReference>
<keyword evidence="5 13" id="KW-0863">Zinc-finger</keyword>
<comment type="pathway">
    <text evidence="2">Protein modification; protein ubiquitination.</text>
</comment>
<dbReference type="GO" id="GO:0005634">
    <property type="term" value="C:nucleus"/>
    <property type="evidence" value="ECO:0007669"/>
    <property type="project" value="UniProtKB-SubCell"/>
</dbReference>
<evidence type="ECO:0000256" key="11">
    <source>
        <dbReference type="ARBA" id="ARBA00044947"/>
    </source>
</evidence>
<dbReference type="SMART" id="SM00248">
    <property type="entry name" value="ANK"/>
    <property type="match status" value="3"/>
</dbReference>
<organism evidence="16 17">
    <name type="scientific">Hibiscus syriacus</name>
    <name type="common">Rose of Sharon</name>
    <dbReference type="NCBI Taxonomy" id="106335"/>
    <lineage>
        <taxon>Eukaryota</taxon>
        <taxon>Viridiplantae</taxon>
        <taxon>Streptophyta</taxon>
        <taxon>Embryophyta</taxon>
        <taxon>Tracheophyta</taxon>
        <taxon>Spermatophyta</taxon>
        <taxon>Magnoliopsida</taxon>
        <taxon>eudicotyledons</taxon>
        <taxon>Gunneridae</taxon>
        <taxon>Pentapetalae</taxon>
        <taxon>rosids</taxon>
        <taxon>malvids</taxon>
        <taxon>Malvales</taxon>
        <taxon>Malvaceae</taxon>
        <taxon>Malvoideae</taxon>
        <taxon>Hibiscus</taxon>
    </lineage>
</organism>
<dbReference type="PANTHER" id="PTHR46475:SF7">
    <property type="entry name" value="REGULATORY PROTEIN, PUTATIVE-RELATED"/>
    <property type="match status" value="1"/>
</dbReference>
<evidence type="ECO:0000256" key="1">
    <source>
        <dbReference type="ARBA" id="ARBA00004123"/>
    </source>
</evidence>
<dbReference type="InterPro" id="IPR000210">
    <property type="entry name" value="BTB/POZ_dom"/>
</dbReference>
<evidence type="ECO:0000256" key="7">
    <source>
        <dbReference type="ARBA" id="ARBA00022821"/>
    </source>
</evidence>
<dbReference type="PROSITE" id="PS52046">
    <property type="entry name" value="ZF_C2HC_NPR"/>
    <property type="match status" value="1"/>
</dbReference>
<protein>
    <submittedName>
        <fullName evidence="16">Phytoene synthase</fullName>
    </submittedName>
</protein>
<dbReference type="SUPFAM" id="SSF54695">
    <property type="entry name" value="POZ domain"/>
    <property type="match status" value="1"/>
</dbReference>
<feature type="repeat" description="ANK" evidence="12">
    <location>
        <begin position="329"/>
        <end position="361"/>
    </location>
</feature>
<accession>A0A6A2ZSX6</accession>
<dbReference type="InterPro" id="IPR002110">
    <property type="entry name" value="Ankyrin_rpt"/>
</dbReference>
<keyword evidence="6" id="KW-0833">Ubl conjugation pathway</keyword>
<dbReference type="Gene3D" id="1.25.40.20">
    <property type="entry name" value="Ankyrin repeat-containing domain"/>
    <property type="match status" value="1"/>
</dbReference>
<evidence type="ECO:0000313" key="17">
    <source>
        <dbReference type="Proteomes" id="UP000436088"/>
    </source>
</evidence>
<feature type="modified residue" description="S-nitrosocysteine" evidence="13">
    <location>
        <position position="155"/>
    </location>
</feature>
<evidence type="ECO:0000256" key="4">
    <source>
        <dbReference type="ARBA" id="ARBA00022737"/>
    </source>
</evidence>
<reference evidence="16" key="1">
    <citation type="submission" date="2019-09" db="EMBL/GenBank/DDBJ databases">
        <title>Draft genome information of white flower Hibiscus syriacus.</title>
        <authorList>
            <person name="Kim Y.-M."/>
        </authorList>
    </citation>
    <scope>NUCLEOTIDE SEQUENCE [LARGE SCALE GENOMIC DNA]</scope>
    <source>
        <strain evidence="16">YM2019G1</strain>
    </source>
</reference>
<keyword evidence="8" id="KW-0862">Zinc</keyword>
<dbReference type="PROSITE" id="PS50097">
    <property type="entry name" value="BTB"/>
    <property type="match status" value="1"/>
</dbReference>
<dbReference type="AlphaFoldDB" id="A0A6A2ZSX6"/>
<comment type="caution">
    <text evidence="16">The sequence shown here is derived from an EMBL/GenBank/DDBJ whole genome shotgun (WGS) entry which is preliminary data.</text>
</comment>
<dbReference type="GO" id="GO:0042742">
    <property type="term" value="P:defense response to bacterium"/>
    <property type="evidence" value="ECO:0007669"/>
    <property type="project" value="UniProtKB-ARBA"/>
</dbReference>
<dbReference type="Pfam" id="PF00651">
    <property type="entry name" value="BTB"/>
    <property type="match status" value="1"/>
</dbReference>
<dbReference type="GO" id="GO:0009862">
    <property type="term" value="P:systemic acquired resistance, salicylic acid mediated signaling pathway"/>
    <property type="evidence" value="ECO:0007669"/>
    <property type="project" value="InterPro"/>
</dbReference>
<dbReference type="InterPro" id="IPR036770">
    <property type="entry name" value="Ankyrin_rpt-contain_sf"/>
</dbReference>
<dbReference type="GO" id="GO:0045087">
    <property type="term" value="P:innate immune response"/>
    <property type="evidence" value="ECO:0007669"/>
    <property type="project" value="UniProtKB-ARBA"/>
</dbReference>
<dbReference type="UniPathway" id="UPA00143"/>
<evidence type="ECO:0000256" key="9">
    <source>
        <dbReference type="ARBA" id="ARBA00023043"/>
    </source>
</evidence>
<gene>
    <name evidence="16" type="ORF">F3Y22_tig00110783pilonHSYRG00094</name>
</gene>
<dbReference type="Gene3D" id="3.30.710.10">
    <property type="entry name" value="Potassium Channel Kv1.1, Chain A"/>
    <property type="match status" value="1"/>
</dbReference>
<dbReference type="SMART" id="SM00225">
    <property type="entry name" value="BTB"/>
    <property type="match status" value="1"/>
</dbReference>
<dbReference type="GO" id="GO:0008270">
    <property type="term" value="F:zinc ion binding"/>
    <property type="evidence" value="ECO:0007669"/>
    <property type="project" value="UniProtKB-KW"/>
</dbReference>
<dbReference type="InterPro" id="IPR011333">
    <property type="entry name" value="SKP1/BTB/POZ_sf"/>
</dbReference>
<feature type="domain" description="C2HC NPR-type" evidence="15">
    <location>
        <begin position="146"/>
        <end position="160"/>
    </location>
</feature>
<keyword evidence="3" id="KW-0479">Metal-binding</keyword>
<evidence type="ECO:0000259" key="14">
    <source>
        <dbReference type="PROSITE" id="PS50097"/>
    </source>
</evidence>
<dbReference type="EMBL" id="VEPZ02001110">
    <property type="protein sequence ID" value="KAE8694369.1"/>
    <property type="molecule type" value="Genomic_DNA"/>
</dbReference>
<evidence type="ECO:0000259" key="15">
    <source>
        <dbReference type="PROSITE" id="PS52046"/>
    </source>
</evidence>
<dbReference type="InterPro" id="IPR021094">
    <property type="entry name" value="NPR1/NIM1-like_C"/>
</dbReference>
<feature type="domain" description="BTB" evidence="14">
    <location>
        <begin position="69"/>
        <end position="143"/>
    </location>
</feature>
<dbReference type="CDD" id="cd18310">
    <property type="entry name" value="BTB_POZ_NPR_plant"/>
    <property type="match status" value="1"/>
</dbReference>
<dbReference type="GO" id="GO:0016567">
    <property type="term" value="P:protein ubiquitination"/>
    <property type="evidence" value="ECO:0007669"/>
    <property type="project" value="UniProtKB-UniPathway"/>
</dbReference>
<evidence type="ECO:0000256" key="13">
    <source>
        <dbReference type="PROSITE-ProRule" id="PRU01391"/>
    </source>
</evidence>
<dbReference type="GO" id="GO:0050832">
    <property type="term" value="P:defense response to fungus"/>
    <property type="evidence" value="ECO:0007669"/>
    <property type="project" value="TreeGrafter"/>
</dbReference>
<keyword evidence="10" id="KW-0539">Nucleus</keyword>
<evidence type="ECO:0000313" key="16">
    <source>
        <dbReference type="EMBL" id="KAE8694369.1"/>
    </source>
</evidence>
<dbReference type="GO" id="GO:2000022">
    <property type="term" value="P:regulation of jasmonic acid mediated signaling pathway"/>
    <property type="evidence" value="ECO:0007669"/>
    <property type="project" value="InterPro"/>
</dbReference>
<dbReference type="Pfam" id="PF00023">
    <property type="entry name" value="Ank"/>
    <property type="match status" value="2"/>
</dbReference>
<dbReference type="PROSITE" id="PS50297">
    <property type="entry name" value="ANK_REP_REGION"/>
    <property type="match status" value="1"/>
</dbReference>
<keyword evidence="17" id="KW-1185">Reference proteome</keyword>
<evidence type="ECO:0000256" key="2">
    <source>
        <dbReference type="ARBA" id="ARBA00004906"/>
    </source>
</evidence>
<dbReference type="GO" id="GO:2000031">
    <property type="term" value="P:regulation of salicylic acid mediated signaling pathway"/>
    <property type="evidence" value="ECO:0007669"/>
    <property type="project" value="InterPro"/>
</dbReference>
<dbReference type="Pfam" id="PF11900">
    <property type="entry name" value="DUF3420"/>
    <property type="match status" value="1"/>
</dbReference>
<sequence length="499" mass="56114">MILEIDKNMEYGNEISSSPTFTSSSHLSNGFGSENHVMEIGPDPENLSLSKLSACLENLLVNQEYESYNDAEIVVEGNVVVGVNRCILAARSPYFHKLFQQQLEGGRKPRYEMSEMVRYGLVGHEAVKVMLQYLYTGRIKASPRDVSTCVDSNCCHVACGPLINYALELLFASATFQIKELVLLVQRHLLNIVEESLMEDVIPILVAAFHYHLNQLLSTCIERVAKSDLNNVCLEKELPPEVYGKIRSLRLELELVTTESDLVLEKQIQRIHKALDSDDVELLKLLLSESNVTLDEAYALHYAAAYCDPKIVNEVLSLGLADVDLKNRRGFTPLHVAARRKEPLVLVALLNKGACVAETTPDGRTAIDICRRLTRAKDYNENKKQGEPSNKDRLFIDVLETKMRSSESENVGVPSQEITYDLHMKLDYYENRVSFARLLYPAEAKVAMEIADADTNTCKVVLNESATAHTTRLHLRLLTLFKTGINHHLFRNSAVFSIN</sequence>
<dbReference type="FunFam" id="1.25.40.20:FF:000123">
    <property type="entry name" value="regulatory protein NPR3-like"/>
    <property type="match status" value="1"/>
</dbReference>
<comment type="subcellular location">
    <subcellularLocation>
        <location evidence="1">Nucleus</location>
    </subcellularLocation>
</comment>
<dbReference type="PANTHER" id="PTHR46475">
    <property type="entry name" value="REGULATORY PROTEIN NPR3"/>
    <property type="match status" value="1"/>
</dbReference>
<evidence type="ECO:0000256" key="6">
    <source>
        <dbReference type="ARBA" id="ARBA00022786"/>
    </source>
</evidence>
<dbReference type="PROSITE" id="PS50088">
    <property type="entry name" value="ANK_REPEAT"/>
    <property type="match status" value="1"/>
</dbReference>
<name>A0A6A2ZSX6_HIBSY</name>
<dbReference type="InterPro" id="IPR057250">
    <property type="entry name" value="Znf_C2HC_NPR-type"/>
</dbReference>
<keyword evidence="9 12" id="KW-0040">ANK repeat</keyword>
<evidence type="ECO:0000256" key="10">
    <source>
        <dbReference type="ARBA" id="ARBA00023242"/>
    </source>
</evidence>
<dbReference type="InterPro" id="IPR044292">
    <property type="entry name" value="NPR"/>
</dbReference>
<evidence type="ECO:0000256" key="8">
    <source>
        <dbReference type="ARBA" id="ARBA00022833"/>
    </source>
</evidence>
<keyword evidence="7" id="KW-0611">Plant defense</keyword>
<dbReference type="SUPFAM" id="SSF48403">
    <property type="entry name" value="Ankyrin repeat"/>
    <property type="match status" value="1"/>
</dbReference>
<dbReference type="Pfam" id="PF12313">
    <property type="entry name" value="NPR1_like_C"/>
    <property type="match status" value="1"/>
</dbReference>
<evidence type="ECO:0000256" key="12">
    <source>
        <dbReference type="PROSITE-ProRule" id="PRU00023"/>
    </source>
</evidence>
<dbReference type="InterPro" id="IPR024228">
    <property type="entry name" value="NPR_central_dom"/>
</dbReference>